<evidence type="ECO:0000256" key="1">
    <source>
        <dbReference type="SAM" id="Phobius"/>
    </source>
</evidence>
<evidence type="ECO:0000313" key="2">
    <source>
        <dbReference type="EMBL" id="GAH89856.1"/>
    </source>
</evidence>
<accession>X1J551</accession>
<evidence type="ECO:0008006" key="3">
    <source>
        <dbReference type="Google" id="ProtNLM"/>
    </source>
</evidence>
<dbReference type="InterPro" id="IPR047928">
    <property type="entry name" value="Perm_prefix_1"/>
</dbReference>
<name>X1J551_9ZZZZ</name>
<dbReference type="EMBL" id="BARV01002069">
    <property type="protein sequence ID" value="GAH89856.1"/>
    <property type="molecule type" value="Genomic_DNA"/>
</dbReference>
<organism evidence="2">
    <name type="scientific">marine sediment metagenome</name>
    <dbReference type="NCBI Taxonomy" id="412755"/>
    <lineage>
        <taxon>unclassified sequences</taxon>
        <taxon>metagenomes</taxon>
        <taxon>ecological metagenomes</taxon>
    </lineage>
</organism>
<keyword evidence="1" id="KW-0472">Membrane</keyword>
<reference evidence="2" key="1">
    <citation type="journal article" date="2014" name="Front. Microbiol.">
        <title>High frequency of phylogenetically diverse reductive dehalogenase-homologous genes in deep subseafloor sedimentary metagenomes.</title>
        <authorList>
            <person name="Kawai M."/>
            <person name="Futagami T."/>
            <person name="Toyoda A."/>
            <person name="Takaki Y."/>
            <person name="Nishi S."/>
            <person name="Hori S."/>
            <person name="Arai W."/>
            <person name="Tsubouchi T."/>
            <person name="Morono Y."/>
            <person name="Uchiyama I."/>
            <person name="Ito T."/>
            <person name="Fujiyama A."/>
            <person name="Inagaki F."/>
            <person name="Takami H."/>
        </authorList>
    </citation>
    <scope>NUCLEOTIDE SEQUENCE</scope>
    <source>
        <strain evidence="2">Expedition CK06-06</strain>
    </source>
</reference>
<proteinExistence type="predicted"/>
<feature type="transmembrane region" description="Helical" evidence="1">
    <location>
        <begin position="81"/>
        <end position="102"/>
    </location>
</feature>
<dbReference type="NCBIfam" id="NF038403">
    <property type="entry name" value="perm_prefix_1"/>
    <property type="match status" value="1"/>
</dbReference>
<protein>
    <recommendedName>
        <fullName evidence="3">Type II secretion system protein GspF domain-containing protein</fullName>
    </recommendedName>
</protein>
<keyword evidence="1" id="KW-0812">Transmembrane</keyword>
<dbReference type="AlphaFoldDB" id="X1J551"/>
<sequence length="112" mass="12542">MANNLSDYLDSIKICLKCDSAVKASVTRELRTHLEDKSQELRETGLSEDEANNIATESFGSPQLIAQQIYEVHSQGTWQEAFFAALPHLLVALLTSLLLRWGSILKLVQGRR</sequence>
<comment type="caution">
    <text evidence="2">The sequence shown here is derived from an EMBL/GenBank/DDBJ whole genome shotgun (WGS) entry which is preliminary data.</text>
</comment>
<gene>
    <name evidence="2" type="ORF">S06H3_05549</name>
</gene>
<keyword evidence="1" id="KW-1133">Transmembrane helix</keyword>